<dbReference type="InterPro" id="IPR010982">
    <property type="entry name" value="Lambda_DNA-bd_dom_sf"/>
</dbReference>
<protein>
    <submittedName>
        <fullName evidence="2">XRE family transcriptional regulator</fullName>
    </submittedName>
</protein>
<dbReference type="GO" id="GO:0003677">
    <property type="term" value="F:DNA binding"/>
    <property type="evidence" value="ECO:0007669"/>
    <property type="project" value="InterPro"/>
</dbReference>
<name>A0A101SHA5_9ACTN</name>
<dbReference type="SUPFAM" id="SSF47413">
    <property type="entry name" value="lambda repressor-like DNA-binding domains"/>
    <property type="match status" value="1"/>
</dbReference>
<dbReference type="RefSeq" id="WP_059203788.1">
    <property type="nucleotide sequence ID" value="NZ_KQ948656.1"/>
</dbReference>
<dbReference type="STRING" id="58343.AQJ46_01345"/>
<feature type="domain" description="HTH cro/C1-type" evidence="1">
    <location>
        <begin position="33"/>
        <end position="81"/>
    </location>
</feature>
<dbReference type="EMBL" id="LMWU01000001">
    <property type="protein sequence ID" value="KUN74244.1"/>
    <property type="molecule type" value="Genomic_DNA"/>
</dbReference>
<gene>
    <name evidence="2" type="ORF">AQJ46_01345</name>
</gene>
<evidence type="ECO:0000259" key="1">
    <source>
        <dbReference type="PROSITE" id="PS50943"/>
    </source>
</evidence>
<proteinExistence type="predicted"/>
<dbReference type="InterPro" id="IPR001387">
    <property type="entry name" value="Cro/C1-type_HTH"/>
</dbReference>
<dbReference type="Pfam" id="PF13560">
    <property type="entry name" value="HTH_31"/>
    <property type="match status" value="1"/>
</dbReference>
<dbReference type="PANTHER" id="PTHR35010">
    <property type="entry name" value="BLL4672 PROTEIN-RELATED"/>
    <property type="match status" value="1"/>
</dbReference>
<dbReference type="CDD" id="cd00093">
    <property type="entry name" value="HTH_XRE"/>
    <property type="match status" value="1"/>
</dbReference>
<dbReference type="Pfam" id="PF17765">
    <property type="entry name" value="MLTR_LBD"/>
    <property type="match status" value="1"/>
</dbReference>
<dbReference type="SMART" id="SM00530">
    <property type="entry name" value="HTH_XRE"/>
    <property type="match status" value="1"/>
</dbReference>
<evidence type="ECO:0000313" key="2">
    <source>
        <dbReference type="EMBL" id="KUN74244.1"/>
    </source>
</evidence>
<dbReference type="PANTHER" id="PTHR35010:SF2">
    <property type="entry name" value="BLL4672 PROTEIN"/>
    <property type="match status" value="1"/>
</dbReference>
<dbReference type="PROSITE" id="PS50943">
    <property type="entry name" value="HTH_CROC1"/>
    <property type="match status" value="1"/>
</dbReference>
<accession>A0A101SHA5</accession>
<organism evidence="2 3">
    <name type="scientific">Streptomyces canus</name>
    <dbReference type="NCBI Taxonomy" id="58343"/>
    <lineage>
        <taxon>Bacteria</taxon>
        <taxon>Bacillati</taxon>
        <taxon>Actinomycetota</taxon>
        <taxon>Actinomycetes</taxon>
        <taxon>Kitasatosporales</taxon>
        <taxon>Streptomycetaceae</taxon>
        <taxon>Streptomyces</taxon>
        <taxon>Streptomyces aurantiacus group</taxon>
    </lineage>
</organism>
<reference evidence="2 3" key="1">
    <citation type="submission" date="2015-10" db="EMBL/GenBank/DDBJ databases">
        <title>Draft genome sequence of Streptomyces canus DSM 40017, type strain for the species Streptomyces canus.</title>
        <authorList>
            <person name="Ruckert C."/>
            <person name="Winkler A."/>
            <person name="Kalinowski J."/>
            <person name="Kampfer P."/>
            <person name="Glaeser S."/>
        </authorList>
    </citation>
    <scope>NUCLEOTIDE SEQUENCE [LARGE SCALE GENOMIC DNA]</scope>
    <source>
        <strain evidence="2 3">DSM 40017</strain>
    </source>
</reference>
<dbReference type="Proteomes" id="UP000053669">
    <property type="component" value="Unassembled WGS sequence"/>
</dbReference>
<evidence type="ECO:0000313" key="3">
    <source>
        <dbReference type="Proteomes" id="UP000053669"/>
    </source>
</evidence>
<dbReference type="AlphaFoldDB" id="A0A101SHA5"/>
<dbReference type="Gene3D" id="1.10.260.40">
    <property type="entry name" value="lambda repressor-like DNA-binding domains"/>
    <property type="match status" value="1"/>
</dbReference>
<dbReference type="Gene3D" id="3.30.450.180">
    <property type="match status" value="1"/>
</dbReference>
<dbReference type="InterPro" id="IPR041413">
    <property type="entry name" value="MLTR_LBD"/>
</dbReference>
<sequence length="286" mass="32353">MDKKEVAEFLRHRRETLRPRDVGLVEGSRRRTQGLRREEVAQLAGMSTDYYARLEQQRAPQPSVQITAALARALRLTLDERDHLFVLIGHNAPARFHRSEQVSPTLLAVLDRLGDSPAMVQTDLFDTLAMNPLAVALLGDQTRHTGLARSGYYRWFMDPAERLMVPEETHERHGRAQAARLRAALTAGSDTPRATRILAELQEHSPEFVRMWELQEVAQLYDDCKIILHPELGRIDVDAQVLYTENRAQTLVVLTTRPGTESHSKLELLSVIGHQKVTPGHSGRGR</sequence>
<comment type="caution">
    <text evidence="2">The sequence shown here is derived from an EMBL/GenBank/DDBJ whole genome shotgun (WGS) entry which is preliminary data.</text>
</comment>